<dbReference type="PANTHER" id="PTHR22847">
    <property type="entry name" value="WD40 REPEAT PROTEIN"/>
    <property type="match status" value="1"/>
</dbReference>
<evidence type="ECO:0000256" key="3">
    <source>
        <dbReference type="PROSITE-ProRule" id="PRU00221"/>
    </source>
</evidence>
<feature type="repeat" description="WD" evidence="3">
    <location>
        <begin position="709"/>
        <end position="750"/>
    </location>
</feature>
<dbReference type="EMBL" id="KN838782">
    <property type="protein sequence ID" value="KIJ94697.1"/>
    <property type="molecule type" value="Genomic_DNA"/>
</dbReference>
<evidence type="ECO:0000313" key="6">
    <source>
        <dbReference type="Proteomes" id="UP000054477"/>
    </source>
</evidence>
<feature type="repeat" description="WD" evidence="3">
    <location>
        <begin position="580"/>
        <end position="621"/>
    </location>
</feature>
<feature type="domain" description="T6SS Phospholipase effector Tle1-like catalytic" evidence="4">
    <location>
        <begin position="66"/>
        <end position="342"/>
    </location>
</feature>
<gene>
    <name evidence="5" type="ORF">K443DRAFT_11908</name>
</gene>
<dbReference type="CDD" id="cd00200">
    <property type="entry name" value="WD40"/>
    <property type="match status" value="1"/>
</dbReference>
<dbReference type="Proteomes" id="UP000054477">
    <property type="component" value="Unassembled WGS sequence"/>
</dbReference>
<keyword evidence="1 3" id="KW-0853">WD repeat</keyword>
<dbReference type="PROSITE" id="PS00678">
    <property type="entry name" value="WD_REPEATS_1"/>
    <property type="match status" value="4"/>
</dbReference>
<dbReference type="HOGENOM" id="CLU_005049_4_3_1"/>
<dbReference type="Gene3D" id="2.130.10.10">
    <property type="entry name" value="YVTN repeat-like/Quinoprotein amine dehydrogenase"/>
    <property type="match status" value="2"/>
</dbReference>
<accession>A0A0C9XEW6</accession>
<dbReference type="PRINTS" id="PR00320">
    <property type="entry name" value="GPROTEINBRPT"/>
</dbReference>
<dbReference type="InterPro" id="IPR019775">
    <property type="entry name" value="WD40_repeat_CS"/>
</dbReference>
<evidence type="ECO:0000313" key="5">
    <source>
        <dbReference type="EMBL" id="KIJ94697.1"/>
    </source>
</evidence>
<evidence type="ECO:0000256" key="2">
    <source>
        <dbReference type="ARBA" id="ARBA00022737"/>
    </source>
</evidence>
<feature type="repeat" description="WD" evidence="3">
    <location>
        <begin position="623"/>
        <end position="664"/>
    </location>
</feature>
<dbReference type="InterPro" id="IPR020472">
    <property type="entry name" value="WD40_PAC1"/>
</dbReference>
<keyword evidence="6" id="KW-1185">Reference proteome</keyword>
<evidence type="ECO:0000256" key="1">
    <source>
        <dbReference type="ARBA" id="ARBA00022574"/>
    </source>
</evidence>
<dbReference type="Pfam" id="PF00400">
    <property type="entry name" value="WD40"/>
    <property type="match status" value="6"/>
</dbReference>
<dbReference type="STRING" id="1095629.A0A0C9XEW6"/>
<reference evidence="6" key="2">
    <citation type="submission" date="2015-01" db="EMBL/GenBank/DDBJ databases">
        <title>Evolutionary Origins and Diversification of the Mycorrhizal Mutualists.</title>
        <authorList>
            <consortium name="DOE Joint Genome Institute"/>
            <consortium name="Mycorrhizal Genomics Consortium"/>
            <person name="Kohler A."/>
            <person name="Kuo A."/>
            <person name="Nagy L.G."/>
            <person name="Floudas D."/>
            <person name="Copeland A."/>
            <person name="Barry K.W."/>
            <person name="Cichocki N."/>
            <person name="Veneault-Fourrey C."/>
            <person name="LaButti K."/>
            <person name="Lindquist E.A."/>
            <person name="Lipzen A."/>
            <person name="Lundell T."/>
            <person name="Morin E."/>
            <person name="Murat C."/>
            <person name="Riley R."/>
            <person name="Ohm R."/>
            <person name="Sun H."/>
            <person name="Tunlid A."/>
            <person name="Henrissat B."/>
            <person name="Grigoriev I.V."/>
            <person name="Hibbett D.S."/>
            <person name="Martin F."/>
        </authorList>
    </citation>
    <scope>NUCLEOTIDE SEQUENCE [LARGE SCALE GENOMIC DNA]</scope>
    <source>
        <strain evidence="6">LaAM-08-1</strain>
    </source>
</reference>
<dbReference type="InterPro" id="IPR001680">
    <property type="entry name" value="WD40_rpt"/>
</dbReference>
<dbReference type="PROSITE" id="PS50294">
    <property type="entry name" value="WD_REPEATS_REGION"/>
    <property type="match status" value="5"/>
</dbReference>
<feature type="repeat" description="WD" evidence="3">
    <location>
        <begin position="795"/>
        <end position="836"/>
    </location>
</feature>
<reference evidence="5 6" key="1">
    <citation type="submission" date="2014-04" db="EMBL/GenBank/DDBJ databases">
        <authorList>
            <consortium name="DOE Joint Genome Institute"/>
            <person name="Kuo A."/>
            <person name="Kohler A."/>
            <person name="Nagy L.G."/>
            <person name="Floudas D."/>
            <person name="Copeland A."/>
            <person name="Barry K.W."/>
            <person name="Cichocki N."/>
            <person name="Veneault-Fourrey C."/>
            <person name="LaButti K."/>
            <person name="Lindquist E.A."/>
            <person name="Lipzen A."/>
            <person name="Lundell T."/>
            <person name="Morin E."/>
            <person name="Murat C."/>
            <person name="Sun H."/>
            <person name="Tunlid A."/>
            <person name="Henrissat B."/>
            <person name="Grigoriev I.V."/>
            <person name="Hibbett D.S."/>
            <person name="Martin F."/>
            <person name="Nordberg H.P."/>
            <person name="Cantor M.N."/>
            <person name="Hua S.X."/>
        </authorList>
    </citation>
    <scope>NUCLEOTIDE SEQUENCE [LARGE SCALE GENOMIC DNA]</scope>
    <source>
        <strain evidence="5 6">LaAM-08-1</strain>
    </source>
</reference>
<dbReference type="AlphaFoldDB" id="A0A0C9XEW6"/>
<dbReference type="InterPro" id="IPR018712">
    <property type="entry name" value="Tle1-like_cat"/>
</dbReference>
<dbReference type="InterPro" id="IPR015943">
    <property type="entry name" value="WD40/YVTN_repeat-like_dom_sf"/>
</dbReference>
<dbReference type="InterPro" id="IPR036322">
    <property type="entry name" value="WD40_repeat_dom_sf"/>
</dbReference>
<feature type="repeat" description="WD" evidence="3">
    <location>
        <begin position="752"/>
        <end position="793"/>
    </location>
</feature>
<organism evidence="5 6">
    <name type="scientific">Laccaria amethystina LaAM-08-1</name>
    <dbReference type="NCBI Taxonomy" id="1095629"/>
    <lineage>
        <taxon>Eukaryota</taxon>
        <taxon>Fungi</taxon>
        <taxon>Dikarya</taxon>
        <taxon>Basidiomycota</taxon>
        <taxon>Agaricomycotina</taxon>
        <taxon>Agaricomycetes</taxon>
        <taxon>Agaricomycetidae</taxon>
        <taxon>Agaricales</taxon>
        <taxon>Agaricineae</taxon>
        <taxon>Hydnangiaceae</taxon>
        <taxon>Laccaria</taxon>
    </lineage>
</organism>
<dbReference type="Pfam" id="PF09994">
    <property type="entry name" value="T6SS_Tle1-like_cat"/>
    <property type="match status" value="1"/>
</dbReference>
<dbReference type="SMART" id="SM00320">
    <property type="entry name" value="WD40"/>
    <property type="match status" value="6"/>
</dbReference>
<sequence length="840" mass="94788">MSSSSPPSFVLAKDNLIDKNNEHTTKIHNETHNADFTDLRLPDVDLNYKTASDKTCMPCGHKLNARNLVVCIDGTSNQFGEKNTNVIELYNLILKKVEDNQRTWYNSGIGTYARPSWKSLNFYKKVLYHKIDLAISLEFEGTILGAYRWLSDNYEDGDWFSRGAFQVRVLSAMIEKVGLVYKGNEMQIPFAYELYADLNSGQRRAIHVGSYDTDNQTEEHPTIADRFKKVFSHDNVKVHFIGAWDTVSSWKSTLPGTVDGMTHVCYFRHALALDERRVRFLPLYAYGGSAKPLKQTHNTRESNGILPQTKEVWFAGTHSDIGGGNVNNSALDRSRPPLRWMVFEAGAAGLRTALFERGLGDYEEINVIETLTWNWLLLELCPITRLTFTRKETGLPETTSLPHLGQGRRIHRGQKIHSSLVRGAGSKADHYTPKARPFNENPLFWEMLRDGEKESTAYISEWLELDLYEQSKRAAEKLVDGDDTALNSLHDIFILGEVRQVVYSNVIHALHKDLTPEKKYLLLRTTMDLFKNSRNDLHFKLSPFSEIKPLLSDLLFDSDNTEYRRTAWDFVTIFTDFITVIQSQKVLTSCAMSRDGTSIIASCRDRTIRIWDVETGNPMGEQSPGHNDWVKSVAFSPDGKRIIFGSDDGTVRIWAAETGSLVGEPFHGHHRCARSVVFSPNGKRIVFGSRDSTLRIWDAETGSSVGEPLRGHHDSVLCVAFSPDGTRIISGSRDSTVRIWDADTCSLVGEPLRGHHDCVWSVAFSPDGTRIVSGSSDRTVRIWDAETCSLVGEPLRGHNDCVWSVAFSPDGNRIISLSQDDAVRVWDIEALGMLNTNRRR</sequence>
<dbReference type="GO" id="GO:1990234">
    <property type="term" value="C:transferase complex"/>
    <property type="evidence" value="ECO:0007669"/>
    <property type="project" value="UniProtKB-ARBA"/>
</dbReference>
<proteinExistence type="predicted"/>
<dbReference type="PROSITE" id="PS50082">
    <property type="entry name" value="WD_REPEATS_2"/>
    <property type="match status" value="6"/>
</dbReference>
<dbReference type="PANTHER" id="PTHR22847:SF637">
    <property type="entry name" value="WD REPEAT DOMAIN 5B"/>
    <property type="match status" value="1"/>
</dbReference>
<dbReference type="SUPFAM" id="SSF50978">
    <property type="entry name" value="WD40 repeat-like"/>
    <property type="match status" value="1"/>
</dbReference>
<feature type="repeat" description="WD" evidence="3">
    <location>
        <begin position="666"/>
        <end position="707"/>
    </location>
</feature>
<dbReference type="OrthoDB" id="538223at2759"/>
<keyword evidence="2" id="KW-0677">Repeat</keyword>
<evidence type="ECO:0000259" key="4">
    <source>
        <dbReference type="Pfam" id="PF09994"/>
    </source>
</evidence>
<protein>
    <submittedName>
        <fullName evidence="5">Unplaced genomic scaffold K443scaffold_247, whole genome shotgun sequence</fullName>
    </submittedName>
</protein>
<name>A0A0C9XEW6_9AGAR</name>